<evidence type="ECO:0000313" key="6">
    <source>
        <dbReference type="EMBL" id="PNG26384.1"/>
    </source>
</evidence>
<dbReference type="AlphaFoldDB" id="A0A2J7THY8"/>
<dbReference type="InterPro" id="IPR012334">
    <property type="entry name" value="Pectin_lyas_fold"/>
</dbReference>
<sequence length="1062" mass="105061">MCESAMSSTSVGTSNIACALASHRGLRLSVRLRALHGPFGAMTTIAALLALPRPGLAAPAGGVVVDGSANIAQAGSVTNINQSSNRAIINWQGFSIGYGETVNFNQPGASGVTLNRVVGNEASIISGALNANGQVFIVNSAGVLFSKSAQVNVGGLVASTLDISNANFMAGNYVFSGSSAAAVVNQGSIHASDGGYVALLGKKVSNEGVITATLGAVAMASGNKITLNFAGDSLLDVTIDEGTLNALVENKRAIRADGGRVILTAKAADAVLSAQVNNTGIIQARTMAALKGGATTRGTARIGSIKLIASGGTVRVGGTLDASAPRGGKGGKIETSGEKVKIADSAFVTTKALSTANGNWLIDPDGFSIAAKGGDITGARLGALLDENNITLQSTSGKGKSGNISVNDAVSWAANTLLTLDATKTIHINAPITATGDSAGLVLNYGGYATTGSVAAGADYRINTGMGASITLSGANASLSINGNAYTLIHSMADLTAITPLLYDANGNPVYDPDTLLQAYGPGGTGYYALAQNLDAAGVTYNGPLISNLSGVFAGLGHTIKNLKIDSTAPNAYGQYADGVLIDEIGEGIGSAAVVRDIKLTNVNIAGFQEAAGLASSNRGTISNVYVTGNIKVTDAGRAAGLVDANSGLITNARTNVAVTATHGGSEIGGLVGYNSSRGVIRYSTADGSVRAAGYSTSPDSGLYGSVGVGGLVGTNIGTIAYSNANVTVTTKDSVNVGGLVGANYNFNTPGDGTAGVIINSSATGNVTATFTSSQLLGQSGYGVGGLVGSNYGGTITGGVESGNVKVTSTDASGLSGVGGLVGYNEFGTISDSSATGNVSAAGKNVSDIGALVGMNLDDIADGFGGIDNSTASGTVTGKGAGGLIGSGNLKAVSDSTFTGSVNGVGPAVDAAAAAQAKAQADAEQATALEDARQTAAIAQAAANSATVVATTDAEDSATPPDPVRATAAGKRATAAIAGPKTEDSVKIEQPAPRVATTEETPASSEPAPVRHKAETRTAQKSAVKGKGAGFGAAIRSIEIDGQHYDLQDDASKKNAPGQKAQ</sequence>
<dbReference type="PANTHER" id="PTHR12338">
    <property type="entry name" value="AUTOTRANSPORTER"/>
    <property type="match status" value="1"/>
</dbReference>
<dbReference type="InterPro" id="IPR008638">
    <property type="entry name" value="FhaB/CdiA-like_TPS"/>
</dbReference>
<dbReference type="NCBIfam" id="TIGR01901">
    <property type="entry name" value="adhes_NPXG"/>
    <property type="match status" value="1"/>
</dbReference>
<dbReference type="Gene3D" id="2.160.20.10">
    <property type="entry name" value="Single-stranded right-handed beta-helix, Pectin lyase-like"/>
    <property type="match status" value="1"/>
</dbReference>
<dbReference type="SMART" id="SM00912">
    <property type="entry name" value="Haemagg_act"/>
    <property type="match status" value="1"/>
</dbReference>
<organism evidence="6 7">
    <name type="scientific">Methylocella silvestris</name>
    <dbReference type="NCBI Taxonomy" id="199596"/>
    <lineage>
        <taxon>Bacteria</taxon>
        <taxon>Pseudomonadati</taxon>
        <taxon>Pseudomonadota</taxon>
        <taxon>Alphaproteobacteria</taxon>
        <taxon>Hyphomicrobiales</taxon>
        <taxon>Beijerinckiaceae</taxon>
        <taxon>Methylocella</taxon>
    </lineage>
</organism>
<comment type="caution">
    <text evidence="6">The sequence shown here is derived from an EMBL/GenBank/DDBJ whole genome shotgun (WGS) entry which is preliminary data.</text>
</comment>
<accession>A0A2J7THY8</accession>
<dbReference type="PANTHER" id="PTHR12338:SF8">
    <property type="entry name" value="HEME_HEMOPEXIN-BINDING PROTEIN"/>
    <property type="match status" value="1"/>
</dbReference>
<dbReference type="InterPro" id="IPR011493">
    <property type="entry name" value="GLUG"/>
</dbReference>
<dbReference type="OrthoDB" id="1776524at2"/>
<dbReference type="Gene3D" id="2.160.20.110">
    <property type="match status" value="2"/>
</dbReference>
<dbReference type="GO" id="GO:0005576">
    <property type="term" value="C:extracellular region"/>
    <property type="evidence" value="ECO:0007669"/>
    <property type="project" value="UniProtKB-SubCell"/>
</dbReference>
<name>A0A2J7THY8_METSI</name>
<dbReference type="InterPro" id="IPR011050">
    <property type="entry name" value="Pectin_lyase_fold/virulence"/>
</dbReference>
<dbReference type="SUPFAM" id="SSF51126">
    <property type="entry name" value="Pectin lyase-like"/>
    <property type="match status" value="1"/>
</dbReference>
<feature type="region of interest" description="Disordered" evidence="4">
    <location>
        <begin position="951"/>
        <end position="970"/>
    </location>
</feature>
<feature type="region of interest" description="Disordered" evidence="4">
    <location>
        <begin position="976"/>
        <end position="1029"/>
    </location>
</feature>
<evidence type="ECO:0000256" key="1">
    <source>
        <dbReference type="ARBA" id="ARBA00004613"/>
    </source>
</evidence>
<evidence type="ECO:0000259" key="5">
    <source>
        <dbReference type="SMART" id="SM00912"/>
    </source>
</evidence>
<dbReference type="Pfam" id="PF07581">
    <property type="entry name" value="Glug"/>
    <property type="match status" value="3"/>
</dbReference>
<dbReference type="Pfam" id="PF05860">
    <property type="entry name" value="TPS"/>
    <property type="match status" value="1"/>
</dbReference>
<feature type="domain" description="Filamentous haemagglutinin FhaB/tRNA nuclease CdiA-like TPS" evidence="5">
    <location>
        <begin position="55"/>
        <end position="167"/>
    </location>
</feature>
<dbReference type="InterPro" id="IPR050909">
    <property type="entry name" value="Bact_Autotransporter_VF"/>
</dbReference>
<proteinExistence type="predicted"/>
<reference evidence="6 7" key="1">
    <citation type="submission" date="2017-10" db="EMBL/GenBank/DDBJ databases">
        <title>Genome announcement of Methylocella silvestris TVC from permafrost.</title>
        <authorList>
            <person name="Wang J."/>
            <person name="Geng K."/>
            <person name="Ul-Haque F."/>
            <person name="Crombie A.T."/>
            <person name="Street L.E."/>
            <person name="Wookey P.A."/>
            <person name="Murrell J.C."/>
            <person name="Pratscher J."/>
        </authorList>
    </citation>
    <scope>NUCLEOTIDE SEQUENCE [LARGE SCALE GENOMIC DNA]</scope>
    <source>
        <strain evidence="6 7">TVC</strain>
    </source>
</reference>
<dbReference type="Proteomes" id="UP000236286">
    <property type="component" value="Unassembled WGS sequence"/>
</dbReference>
<evidence type="ECO:0000256" key="4">
    <source>
        <dbReference type="SAM" id="MobiDB-lite"/>
    </source>
</evidence>
<evidence type="ECO:0000313" key="7">
    <source>
        <dbReference type="Proteomes" id="UP000236286"/>
    </source>
</evidence>
<keyword evidence="3" id="KW-0732">Signal</keyword>
<gene>
    <name evidence="6" type="ORF">CR492_08215</name>
</gene>
<evidence type="ECO:0000256" key="2">
    <source>
        <dbReference type="ARBA" id="ARBA00022525"/>
    </source>
</evidence>
<comment type="subcellular location">
    <subcellularLocation>
        <location evidence="1">Secreted</location>
    </subcellularLocation>
</comment>
<keyword evidence="2" id="KW-0964">Secreted</keyword>
<dbReference type="EMBL" id="PDZR01000007">
    <property type="protein sequence ID" value="PNG26384.1"/>
    <property type="molecule type" value="Genomic_DNA"/>
</dbReference>
<protein>
    <submittedName>
        <fullName evidence="6">Filamentous hemagglutinin</fullName>
    </submittedName>
</protein>
<evidence type="ECO:0000256" key="3">
    <source>
        <dbReference type="ARBA" id="ARBA00022729"/>
    </source>
</evidence>